<evidence type="ECO:0000313" key="3">
    <source>
        <dbReference type="Proteomes" id="UP001163046"/>
    </source>
</evidence>
<gene>
    <name evidence="2" type="ORF">OS493_030871</name>
</gene>
<keyword evidence="3" id="KW-1185">Reference proteome</keyword>
<feature type="region of interest" description="Disordered" evidence="1">
    <location>
        <begin position="1"/>
        <end position="61"/>
    </location>
</feature>
<dbReference type="Proteomes" id="UP001163046">
    <property type="component" value="Unassembled WGS sequence"/>
</dbReference>
<sequence length="210" mass="25024">MRNLPNKHQNVHKKRHLLLSCTESENMKERPVQESVNPKKSSADTRRPRMRNPPNKHQNVHKKRILLLDLTESENMKERPIQESENTMSNICWRGMLSPRKQGHAYSRHQNVHKKRQKFLLLNQRIQRATCWRESVNGSRTHLRDTRTSTRRDIFSWFEGESENMKESPVQESENPRATLLEGRYTCQVAMHTHSGDTRRRDIFSCFDRE</sequence>
<evidence type="ECO:0000313" key="2">
    <source>
        <dbReference type="EMBL" id="KAJ7323748.1"/>
    </source>
</evidence>
<dbReference type="AlphaFoldDB" id="A0A9X0CCR0"/>
<organism evidence="2 3">
    <name type="scientific">Desmophyllum pertusum</name>
    <dbReference type="NCBI Taxonomy" id="174260"/>
    <lineage>
        <taxon>Eukaryota</taxon>
        <taxon>Metazoa</taxon>
        <taxon>Cnidaria</taxon>
        <taxon>Anthozoa</taxon>
        <taxon>Hexacorallia</taxon>
        <taxon>Scleractinia</taxon>
        <taxon>Caryophylliina</taxon>
        <taxon>Caryophylliidae</taxon>
        <taxon>Desmophyllum</taxon>
    </lineage>
</organism>
<dbReference type="EMBL" id="MU827811">
    <property type="protein sequence ID" value="KAJ7323748.1"/>
    <property type="molecule type" value="Genomic_DNA"/>
</dbReference>
<name>A0A9X0CCR0_9CNID</name>
<comment type="caution">
    <text evidence="2">The sequence shown here is derived from an EMBL/GenBank/DDBJ whole genome shotgun (WGS) entry which is preliminary data.</text>
</comment>
<evidence type="ECO:0000256" key="1">
    <source>
        <dbReference type="SAM" id="MobiDB-lite"/>
    </source>
</evidence>
<accession>A0A9X0CCR0</accession>
<proteinExistence type="predicted"/>
<reference evidence="2" key="1">
    <citation type="submission" date="2023-01" db="EMBL/GenBank/DDBJ databases">
        <title>Genome assembly of the deep-sea coral Lophelia pertusa.</title>
        <authorList>
            <person name="Herrera S."/>
            <person name="Cordes E."/>
        </authorList>
    </citation>
    <scope>NUCLEOTIDE SEQUENCE</scope>
    <source>
        <strain evidence="2">USNM1676648</strain>
        <tissue evidence="2">Polyp</tissue>
    </source>
</reference>
<protein>
    <submittedName>
        <fullName evidence="2">Uncharacterized protein</fullName>
    </submittedName>
</protein>